<organism evidence="2 3">
    <name type="scientific">Marichromatium purpuratum 984</name>
    <dbReference type="NCBI Taxonomy" id="765910"/>
    <lineage>
        <taxon>Bacteria</taxon>
        <taxon>Pseudomonadati</taxon>
        <taxon>Pseudomonadota</taxon>
        <taxon>Gammaproteobacteria</taxon>
        <taxon>Chromatiales</taxon>
        <taxon>Chromatiaceae</taxon>
        <taxon>Marichromatium</taxon>
    </lineage>
</organism>
<keyword evidence="3" id="KW-1185">Reference proteome</keyword>
<gene>
    <name evidence="2" type="ORF">MARPU_11055</name>
</gene>
<dbReference type="Proteomes" id="UP000005275">
    <property type="component" value="Chromosome"/>
</dbReference>
<dbReference type="AlphaFoldDB" id="W0E8I5"/>
<dbReference type="RefSeq" id="WP_005223252.1">
    <property type="nucleotide sequence ID" value="NZ_CP007031.1"/>
</dbReference>
<dbReference type="Pfam" id="PF19493">
    <property type="entry name" value="Trypco1"/>
    <property type="match status" value="1"/>
</dbReference>
<evidence type="ECO:0000259" key="1">
    <source>
        <dbReference type="Pfam" id="PF19493"/>
    </source>
</evidence>
<dbReference type="STRING" id="765910.MARPU_11055"/>
<feature type="domain" description="Trypsin-co-occurring" evidence="1">
    <location>
        <begin position="12"/>
        <end position="99"/>
    </location>
</feature>
<dbReference type="EMBL" id="CP007031">
    <property type="protein sequence ID" value="AHF05549.1"/>
    <property type="molecule type" value="Genomic_DNA"/>
</dbReference>
<reference evidence="2 3" key="1">
    <citation type="submission" date="2013-12" db="EMBL/GenBank/DDBJ databases">
        <authorList>
            <consortium name="DOE Joint Genome Institute"/>
            <person name="Bryant D.A."/>
            <person name="Huntemann M."/>
            <person name="Han J."/>
            <person name="Chen A."/>
            <person name="Kyrpides N."/>
            <person name="Mavromatis K."/>
            <person name="Markowitz V."/>
            <person name="Palaniappan K."/>
            <person name="Ivanova N."/>
            <person name="Schaumberg A."/>
            <person name="Pati A."/>
            <person name="Liolios K."/>
            <person name="Nordberg H.P."/>
            <person name="Cantor M.N."/>
            <person name="Hua S.X."/>
            <person name="Woyke T."/>
        </authorList>
    </citation>
    <scope>NUCLEOTIDE SEQUENCE [LARGE SCALE GENOMIC DNA]</scope>
    <source>
        <strain evidence="2 3">984</strain>
    </source>
</reference>
<dbReference type="OrthoDB" id="5772934at2"/>
<dbReference type="KEGG" id="mpur:MARPU_11055"/>
<accession>W0E8I5</accession>
<evidence type="ECO:0000313" key="2">
    <source>
        <dbReference type="EMBL" id="AHF05549.1"/>
    </source>
</evidence>
<dbReference type="NCBIfam" id="NF041216">
    <property type="entry name" value="CU044_2847_fam"/>
    <property type="match status" value="1"/>
</dbReference>
<evidence type="ECO:0000313" key="3">
    <source>
        <dbReference type="Proteomes" id="UP000005275"/>
    </source>
</evidence>
<protein>
    <recommendedName>
        <fullName evidence="1">Trypsin-co-occurring domain-containing protein</fullName>
    </recommendedName>
</protein>
<sequence>MATELIQLRDGLLVEVSSNPEETPKHVAASAAELAEGAMDQAQELLLKAVQPLASVWTELNRDLTIDEIEIQLGLGFEASGKLFIVQGTGSANLSFTLKVRPKAPE</sequence>
<name>W0E8I5_MARPU</name>
<dbReference type="HOGENOM" id="CLU_2181225_0_0_6"/>
<proteinExistence type="predicted"/>
<dbReference type="InterPro" id="IPR045794">
    <property type="entry name" value="Trypco1"/>
</dbReference>